<gene>
    <name evidence="1" type="ORF">DK873_03285</name>
</gene>
<name>A0ABX5N0L8_9LACO</name>
<protein>
    <submittedName>
        <fullName evidence="1">Uncharacterized protein</fullName>
    </submittedName>
</protein>
<evidence type="ECO:0000313" key="2">
    <source>
        <dbReference type="Proteomes" id="UP000247698"/>
    </source>
</evidence>
<dbReference type="EMBL" id="QGLG01000002">
    <property type="protein sequence ID" value="PXY84192.1"/>
    <property type="molecule type" value="Genomic_DNA"/>
</dbReference>
<reference evidence="1 2" key="1">
    <citation type="submission" date="2018-05" db="EMBL/GenBank/DDBJ databases">
        <title>Reference genomes for bee gut microbiota database.</title>
        <authorList>
            <person name="Ellegaard K.M."/>
        </authorList>
    </citation>
    <scope>NUCLEOTIDE SEQUENCE [LARGE SCALE GENOMIC DNA]</scope>
    <source>
        <strain evidence="1 2">ESL0184</strain>
    </source>
</reference>
<keyword evidence="2" id="KW-1185">Reference proteome</keyword>
<comment type="caution">
    <text evidence="1">The sequence shown here is derived from an EMBL/GenBank/DDBJ whole genome shotgun (WGS) entry which is preliminary data.</text>
</comment>
<accession>A0ABX5N0L8</accession>
<proteinExistence type="predicted"/>
<sequence length="385" mass="44633">MKLETLSFDWDNYVGKLKSFDRSQIISIMDDYYNSNLSVAKIISKYSISRGIRNLSKEFPLIYIEEKCPYDKSNLVREMPSRNGNSTRIPKCTICGHELKRNCNCKGCQEKNRKIREQKRKIIISAYALNTNKVKYEDLSVSSKIYLSALLHAGLNDEASKISGEKIIEEKLSPTYEFDRIILEHLLSENIILVDPMSPIEAFSVNDLSIAYYIFKVNYLINVEDDSEGIDSLEYPDRSNIIQYKEECLAMWKQIALYECLEYLVEQMREARFEFNPQKKTKLVINHLIEEYSIGQIWNLIYGSVNHAAAWYQKSNVSKKHAANSVITILNNRGDRAKAENWKLNPYHRSYDNKLSQLSMVFFDSILQIGSEGYEKKPSINIIGQ</sequence>
<dbReference type="RefSeq" id="WP_110445804.1">
    <property type="nucleotide sequence ID" value="NZ_QGLG01000002.1"/>
</dbReference>
<evidence type="ECO:0000313" key="1">
    <source>
        <dbReference type="EMBL" id="PXY84192.1"/>
    </source>
</evidence>
<dbReference type="Proteomes" id="UP000247698">
    <property type="component" value="Unassembled WGS sequence"/>
</dbReference>
<organism evidence="1 2">
    <name type="scientific">Lactobacillus melliventris</name>
    <dbReference type="NCBI Taxonomy" id="1218507"/>
    <lineage>
        <taxon>Bacteria</taxon>
        <taxon>Bacillati</taxon>
        <taxon>Bacillota</taxon>
        <taxon>Bacilli</taxon>
        <taxon>Lactobacillales</taxon>
        <taxon>Lactobacillaceae</taxon>
        <taxon>Lactobacillus</taxon>
    </lineage>
</organism>